<keyword evidence="3" id="KW-1185">Reference proteome</keyword>
<dbReference type="Proteomes" id="UP000298327">
    <property type="component" value="Unassembled WGS sequence"/>
</dbReference>
<dbReference type="EMBL" id="SEOQ01000030">
    <property type="protein sequence ID" value="TFY71957.1"/>
    <property type="molecule type" value="Genomic_DNA"/>
</dbReference>
<dbReference type="Pfam" id="PF08432">
    <property type="entry name" value="Vfa1"/>
    <property type="match status" value="1"/>
</dbReference>
<evidence type="ECO:0000256" key="1">
    <source>
        <dbReference type="SAM" id="MobiDB-lite"/>
    </source>
</evidence>
<dbReference type="GO" id="GO:0007034">
    <property type="term" value="P:vacuolar transport"/>
    <property type="evidence" value="ECO:0007669"/>
    <property type="project" value="TreeGrafter"/>
</dbReference>
<dbReference type="AlphaFoldDB" id="A0A4Y9ZD93"/>
<comment type="caution">
    <text evidence="2">The sequence shown here is derived from an EMBL/GenBank/DDBJ whole genome shotgun (WGS) entry which is preliminary data.</text>
</comment>
<reference evidence="2 3" key="1">
    <citation type="submission" date="2019-02" db="EMBL/GenBank/DDBJ databases">
        <title>Genome sequencing of the rare red list fungi Dentipellis fragilis.</title>
        <authorList>
            <person name="Buettner E."/>
            <person name="Kellner H."/>
        </authorList>
    </citation>
    <scope>NUCLEOTIDE SEQUENCE [LARGE SCALE GENOMIC DNA]</scope>
    <source>
        <strain evidence="2 3">DSM 105465</strain>
    </source>
</reference>
<dbReference type="PANTHER" id="PTHR28218:SF1">
    <property type="entry name" value="VPS4-ASSOCIATED PROTEIN 1"/>
    <property type="match status" value="1"/>
</dbReference>
<dbReference type="OrthoDB" id="2158714at2759"/>
<evidence type="ECO:0000313" key="2">
    <source>
        <dbReference type="EMBL" id="TFY71957.1"/>
    </source>
</evidence>
<evidence type="ECO:0008006" key="4">
    <source>
        <dbReference type="Google" id="ProtNLM"/>
    </source>
</evidence>
<dbReference type="InterPro" id="IPR013640">
    <property type="entry name" value="Vfa1"/>
</dbReference>
<name>A0A4Y9ZD93_9AGAM</name>
<feature type="compositionally biased region" description="Basic and acidic residues" evidence="1">
    <location>
        <begin position="151"/>
        <end position="169"/>
    </location>
</feature>
<protein>
    <recommendedName>
        <fullName evidence="4">DUF1742-domain-containing protein</fullName>
    </recommendedName>
</protein>
<evidence type="ECO:0000313" key="3">
    <source>
        <dbReference type="Proteomes" id="UP000298327"/>
    </source>
</evidence>
<dbReference type="PANTHER" id="PTHR28218">
    <property type="entry name" value="VPS4-ASSOCIATED PROTEIN 1"/>
    <property type="match status" value="1"/>
</dbReference>
<feature type="region of interest" description="Disordered" evidence="1">
    <location>
        <begin position="55"/>
        <end position="196"/>
    </location>
</feature>
<gene>
    <name evidence="2" type="ORF">EVG20_g1047</name>
</gene>
<feature type="compositionally biased region" description="Low complexity" evidence="1">
    <location>
        <begin position="134"/>
        <end position="150"/>
    </location>
</feature>
<dbReference type="GO" id="GO:0005768">
    <property type="term" value="C:endosome"/>
    <property type="evidence" value="ECO:0007669"/>
    <property type="project" value="TreeGrafter"/>
</dbReference>
<sequence>MSFTNLYYKRTAGTPKACYVCYKPTPTVLATANTVDFIYTCEAHLKDPGFATQLGDSGDDVSPGGAKKLGLSAEEIAKVKEEWEEKQRRKKEKADKAKAEKEAAAKDEGKKDEEKEGSAGKDKKSKSPSPTPKAPGSLSASPSGSGTPTPSHDRYALHRDLFAMRLNEHRKQRQSKQMKELAPRLPGAPRGLPSSS</sequence>
<organism evidence="2 3">
    <name type="scientific">Dentipellis fragilis</name>
    <dbReference type="NCBI Taxonomy" id="205917"/>
    <lineage>
        <taxon>Eukaryota</taxon>
        <taxon>Fungi</taxon>
        <taxon>Dikarya</taxon>
        <taxon>Basidiomycota</taxon>
        <taxon>Agaricomycotina</taxon>
        <taxon>Agaricomycetes</taxon>
        <taxon>Russulales</taxon>
        <taxon>Hericiaceae</taxon>
        <taxon>Dentipellis</taxon>
    </lineage>
</organism>
<proteinExistence type="predicted"/>
<feature type="compositionally biased region" description="Basic and acidic residues" evidence="1">
    <location>
        <begin position="75"/>
        <end position="122"/>
    </location>
</feature>
<accession>A0A4Y9ZD93</accession>